<proteinExistence type="predicted"/>
<keyword evidence="9" id="KW-1185">Reference proteome</keyword>
<dbReference type="Pfam" id="PF13396">
    <property type="entry name" value="PLDc_N"/>
    <property type="match status" value="1"/>
</dbReference>
<comment type="caution">
    <text evidence="8">The sequence shown here is derived from an EMBL/GenBank/DDBJ whole genome shotgun (WGS) entry which is preliminary data.</text>
</comment>
<sequence>MEIFYFENGLILWTVLSFFAFIAMLLSIYSILTNDFGYRKKLTWLIGVILLPLVGPIIYFKNKKNIINKMTAND</sequence>
<evidence type="ECO:0000256" key="3">
    <source>
        <dbReference type="ARBA" id="ARBA00022692"/>
    </source>
</evidence>
<feature type="transmembrane region" description="Helical" evidence="6">
    <location>
        <begin position="12"/>
        <end position="32"/>
    </location>
</feature>
<protein>
    <submittedName>
        <fullName evidence="8">PLDc N-terminal domain-containing protein</fullName>
    </submittedName>
</protein>
<evidence type="ECO:0000313" key="8">
    <source>
        <dbReference type="EMBL" id="MFC4263965.1"/>
    </source>
</evidence>
<accession>A0ABV8QWD2</accession>
<comment type="subcellular location">
    <subcellularLocation>
        <location evidence="1">Cell membrane</location>
        <topology evidence="1">Multi-pass membrane protein</topology>
    </subcellularLocation>
</comment>
<evidence type="ECO:0000256" key="5">
    <source>
        <dbReference type="ARBA" id="ARBA00023136"/>
    </source>
</evidence>
<evidence type="ECO:0000256" key="2">
    <source>
        <dbReference type="ARBA" id="ARBA00022475"/>
    </source>
</evidence>
<feature type="domain" description="Cardiolipin synthase N-terminal" evidence="7">
    <location>
        <begin position="23"/>
        <end position="60"/>
    </location>
</feature>
<name>A0ABV8QWD2_9BACT</name>
<feature type="transmembrane region" description="Helical" evidence="6">
    <location>
        <begin position="44"/>
        <end position="60"/>
    </location>
</feature>
<organism evidence="8 9">
    <name type="scientific">Ferruginibacter yonginensis</name>
    <dbReference type="NCBI Taxonomy" id="1310416"/>
    <lineage>
        <taxon>Bacteria</taxon>
        <taxon>Pseudomonadati</taxon>
        <taxon>Bacteroidota</taxon>
        <taxon>Chitinophagia</taxon>
        <taxon>Chitinophagales</taxon>
        <taxon>Chitinophagaceae</taxon>
        <taxon>Ferruginibacter</taxon>
    </lineage>
</organism>
<keyword evidence="5 6" id="KW-0472">Membrane</keyword>
<dbReference type="EMBL" id="JBHSCZ010000006">
    <property type="protein sequence ID" value="MFC4263965.1"/>
    <property type="molecule type" value="Genomic_DNA"/>
</dbReference>
<evidence type="ECO:0000259" key="7">
    <source>
        <dbReference type="Pfam" id="PF13396"/>
    </source>
</evidence>
<reference evidence="9" key="1">
    <citation type="journal article" date="2019" name="Int. J. Syst. Evol. Microbiol.">
        <title>The Global Catalogue of Microorganisms (GCM) 10K type strain sequencing project: providing services to taxonomists for standard genome sequencing and annotation.</title>
        <authorList>
            <consortium name="The Broad Institute Genomics Platform"/>
            <consortium name="The Broad Institute Genome Sequencing Center for Infectious Disease"/>
            <person name="Wu L."/>
            <person name="Ma J."/>
        </authorList>
    </citation>
    <scope>NUCLEOTIDE SEQUENCE [LARGE SCALE GENOMIC DNA]</scope>
    <source>
        <strain evidence="9">CECT 8289</strain>
    </source>
</reference>
<dbReference type="RefSeq" id="WP_379711178.1">
    <property type="nucleotide sequence ID" value="NZ_JBHSCZ010000006.1"/>
</dbReference>
<keyword evidence="2" id="KW-1003">Cell membrane</keyword>
<dbReference type="Proteomes" id="UP001595907">
    <property type="component" value="Unassembled WGS sequence"/>
</dbReference>
<evidence type="ECO:0000256" key="1">
    <source>
        <dbReference type="ARBA" id="ARBA00004651"/>
    </source>
</evidence>
<evidence type="ECO:0000256" key="4">
    <source>
        <dbReference type="ARBA" id="ARBA00022989"/>
    </source>
</evidence>
<gene>
    <name evidence="8" type="ORF">ACFOWM_13810</name>
</gene>
<evidence type="ECO:0000256" key="6">
    <source>
        <dbReference type="SAM" id="Phobius"/>
    </source>
</evidence>
<keyword evidence="3 6" id="KW-0812">Transmembrane</keyword>
<keyword evidence="4 6" id="KW-1133">Transmembrane helix</keyword>
<dbReference type="InterPro" id="IPR027379">
    <property type="entry name" value="CLS_N"/>
</dbReference>
<evidence type="ECO:0000313" key="9">
    <source>
        <dbReference type="Proteomes" id="UP001595907"/>
    </source>
</evidence>